<dbReference type="CDD" id="cd00093">
    <property type="entry name" value="HTH_XRE"/>
    <property type="match status" value="1"/>
</dbReference>
<dbReference type="SUPFAM" id="SSF47413">
    <property type="entry name" value="lambda repressor-like DNA-binding domains"/>
    <property type="match status" value="1"/>
</dbReference>
<proteinExistence type="predicted"/>
<dbReference type="EMBL" id="NMTQ01000021">
    <property type="protein sequence ID" value="PDX58951.1"/>
    <property type="molecule type" value="Genomic_DNA"/>
</dbReference>
<evidence type="ECO:0000313" key="3">
    <source>
        <dbReference type="EMBL" id="PDX58951.1"/>
    </source>
</evidence>
<comment type="caution">
    <text evidence="3">The sequence shown here is derived from an EMBL/GenBank/DDBJ whole genome shotgun (WGS) entry which is preliminary data.</text>
</comment>
<gene>
    <name evidence="3" type="ORF">CGS46_05515</name>
</gene>
<dbReference type="PROSITE" id="PS50943">
    <property type="entry name" value="HTH_CROC1"/>
    <property type="match status" value="1"/>
</dbReference>
<name>A0A2A6ZC78_9FIRM</name>
<organism evidence="3 4">
    <name type="scientific">Faecalibacterium langellae</name>
    <dbReference type="NCBI Taxonomy" id="3435293"/>
    <lineage>
        <taxon>Bacteria</taxon>
        <taxon>Bacillati</taxon>
        <taxon>Bacillota</taxon>
        <taxon>Clostridia</taxon>
        <taxon>Eubacteriales</taxon>
        <taxon>Oscillospiraceae</taxon>
        <taxon>Faecalibacterium</taxon>
    </lineage>
</organism>
<dbReference type="SMART" id="SM00530">
    <property type="entry name" value="HTH_XRE"/>
    <property type="match status" value="1"/>
</dbReference>
<feature type="domain" description="HTH cro/C1-type" evidence="2">
    <location>
        <begin position="7"/>
        <end position="61"/>
    </location>
</feature>
<dbReference type="InterPro" id="IPR010982">
    <property type="entry name" value="Lambda_DNA-bd_dom_sf"/>
</dbReference>
<reference evidence="3 4" key="1">
    <citation type="journal article" date="2017" name="Front. Microbiol.">
        <title>New Insights into the Diversity of the Genus Faecalibacterium.</title>
        <authorList>
            <person name="Benevides L."/>
            <person name="Burman S."/>
            <person name="Martin R."/>
            <person name="Robert V."/>
            <person name="Thomas M."/>
            <person name="Miquel S."/>
            <person name="Chain F."/>
            <person name="Sokol H."/>
            <person name="Bermudez-Humaran L.G."/>
            <person name="Morrison M."/>
            <person name="Langella P."/>
            <person name="Azevedo V.A."/>
            <person name="Chatel J.M."/>
            <person name="Soares S."/>
        </authorList>
    </citation>
    <scope>NUCLEOTIDE SEQUENCE [LARGE SCALE GENOMIC DNA]</scope>
    <source>
        <strain evidence="4">CNCM I-4540</strain>
    </source>
</reference>
<dbReference type="AlphaFoldDB" id="A0A2A6ZC78"/>
<evidence type="ECO:0000256" key="1">
    <source>
        <dbReference type="ARBA" id="ARBA00023125"/>
    </source>
</evidence>
<dbReference type="Pfam" id="PF01381">
    <property type="entry name" value="HTH_3"/>
    <property type="match status" value="1"/>
</dbReference>
<dbReference type="PANTHER" id="PTHR46558">
    <property type="entry name" value="TRACRIPTIONAL REGULATORY PROTEIN-RELATED-RELATED"/>
    <property type="match status" value="1"/>
</dbReference>
<dbReference type="Gene3D" id="1.10.260.40">
    <property type="entry name" value="lambda repressor-like DNA-binding domains"/>
    <property type="match status" value="1"/>
</dbReference>
<sequence>MAYYRRIRDMREDHDLTQRQLAAILHMPQPQYNRYEQGLRDIPTVTLVQLADLYKTSTDYLLNRTDDPTPPKAL</sequence>
<keyword evidence="4" id="KW-1185">Reference proteome</keyword>
<dbReference type="InterPro" id="IPR001387">
    <property type="entry name" value="Cro/C1-type_HTH"/>
</dbReference>
<dbReference type="GO" id="GO:0003677">
    <property type="term" value="F:DNA binding"/>
    <property type="evidence" value="ECO:0007669"/>
    <property type="project" value="UniProtKB-KW"/>
</dbReference>
<accession>A0A2A6ZC78</accession>
<dbReference type="Proteomes" id="UP000220752">
    <property type="component" value="Unassembled WGS sequence"/>
</dbReference>
<evidence type="ECO:0000313" key="4">
    <source>
        <dbReference type="Proteomes" id="UP000220752"/>
    </source>
</evidence>
<keyword evidence="1" id="KW-0238">DNA-binding</keyword>
<dbReference type="PANTHER" id="PTHR46558:SF14">
    <property type="entry name" value="HTH-TYPE TRANSCRIPTIONAL REGULATOR ANSR"/>
    <property type="match status" value="1"/>
</dbReference>
<protein>
    <submittedName>
        <fullName evidence="3">Transcriptional regulator</fullName>
    </submittedName>
</protein>
<evidence type="ECO:0000259" key="2">
    <source>
        <dbReference type="PROSITE" id="PS50943"/>
    </source>
</evidence>
<dbReference type="RefSeq" id="WP_097777061.1">
    <property type="nucleotide sequence ID" value="NZ_CABMES010000007.1"/>
</dbReference>